<dbReference type="STRING" id="390241.SAMN04488023_12472"/>
<sequence length="76" mass="8631">MSIHSFLLVAKVIPFLQIIIAMIELMVMLFLVVKLVVLLLFILLLLHNTISLKFVLNQNLAPRLNDLSESDITITD</sequence>
<evidence type="ECO:0000256" key="1">
    <source>
        <dbReference type="SAM" id="Phobius"/>
    </source>
</evidence>
<protein>
    <submittedName>
        <fullName evidence="2">Uncharacterized protein</fullName>
    </submittedName>
</protein>
<evidence type="ECO:0000313" key="3">
    <source>
        <dbReference type="Proteomes" id="UP000199572"/>
    </source>
</evidence>
<proteinExistence type="predicted"/>
<keyword evidence="1" id="KW-0472">Membrane</keyword>
<keyword evidence="3" id="KW-1185">Reference proteome</keyword>
<name>A0A1H9TT25_9SPHI</name>
<accession>A0A1H9TT25</accession>
<dbReference type="AlphaFoldDB" id="A0A1H9TT25"/>
<dbReference type="EMBL" id="FOGG01000024">
    <property type="protein sequence ID" value="SES00249.1"/>
    <property type="molecule type" value="Genomic_DNA"/>
</dbReference>
<keyword evidence="1" id="KW-0812">Transmembrane</keyword>
<evidence type="ECO:0000313" key="2">
    <source>
        <dbReference type="EMBL" id="SES00249.1"/>
    </source>
</evidence>
<keyword evidence="1" id="KW-1133">Transmembrane helix</keyword>
<dbReference type="Proteomes" id="UP000199572">
    <property type="component" value="Unassembled WGS sequence"/>
</dbReference>
<reference evidence="2 3" key="1">
    <citation type="submission" date="2016-10" db="EMBL/GenBank/DDBJ databases">
        <authorList>
            <person name="de Groot N.N."/>
        </authorList>
    </citation>
    <scope>NUCLEOTIDE SEQUENCE [LARGE SCALE GENOMIC DNA]</scope>
    <source>
        <strain evidence="2 3">DSM 18610</strain>
    </source>
</reference>
<feature type="transmembrane region" description="Helical" evidence="1">
    <location>
        <begin position="15"/>
        <end position="46"/>
    </location>
</feature>
<gene>
    <name evidence="2" type="ORF">SAMN04488023_12472</name>
</gene>
<organism evidence="2 3">
    <name type="scientific">Pedobacter rhizosphaerae</name>
    <dbReference type="NCBI Taxonomy" id="390241"/>
    <lineage>
        <taxon>Bacteria</taxon>
        <taxon>Pseudomonadati</taxon>
        <taxon>Bacteroidota</taxon>
        <taxon>Sphingobacteriia</taxon>
        <taxon>Sphingobacteriales</taxon>
        <taxon>Sphingobacteriaceae</taxon>
        <taxon>Pedobacter</taxon>
    </lineage>
</organism>